<comment type="caution">
    <text evidence="10">The sequence shown here is derived from an EMBL/GenBank/DDBJ whole genome shotgun (WGS) entry which is preliminary data.</text>
</comment>
<protein>
    <submittedName>
        <fullName evidence="10">Glycosyltransferase family 39 protein</fullName>
    </submittedName>
</protein>
<reference evidence="10 11" key="1">
    <citation type="submission" date="2021-03" db="EMBL/GenBank/DDBJ databases">
        <title>The complete genome sequence of Acetobacter suratthaniensis TBRC 1719.</title>
        <authorList>
            <person name="Charoenyingcharoen P."/>
            <person name="Yukphan P."/>
        </authorList>
    </citation>
    <scope>NUCLEOTIDE SEQUENCE [LARGE SCALE GENOMIC DNA]</scope>
    <source>
        <strain evidence="10 11">TBRC 1719</strain>
    </source>
</reference>
<comment type="subcellular location">
    <subcellularLocation>
        <location evidence="1">Cell membrane</location>
        <topology evidence="1">Multi-pass membrane protein</topology>
    </subcellularLocation>
</comment>
<evidence type="ECO:0000259" key="9">
    <source>
        <dbReference type="Pfam" id="PF13231"/>
    </source>
</evidence>
<gene>
    <name evidence="10" type="ORF">J2D75_07050</name>
</gene>
<feature type="transmembrane region" description="Helical" evidence="8">
    <location>
        <begin position="143"/>
        <end position="160"/>
    </location>
</feature>
<feature type="transmembrane region" description="Helical" evidence="8">
    <location>
        <begin position="395"/>
        <end position="418"/>
    </location>
</feature>
<feature type="domain" description="Glycosyltransferase RgtA/B/C/D-like" evidence="9">
    <location>
        <begin position="77"/>
        <end position="237"/>
    </location>
</feature>
<sequence length="576" mass="62224">MLKKHARLLRLSFLGLAAFVMLLFGRASIPPFDRDEPRYMEASAQMLRSHDFIDVRFQDAPRYLQPAGIYWLESASTALASALTGQSQERAVWPYRIPSLLAMTASVVLTAVIGGALFGELAGLWAGAILLASVLVMAEGRMATIDSCLLLSILLTQLALTRALKDREADRPTALRVALLYWGAIGCGLMLKGPVVLVPALGTPLALALVERRADLWRRMRPAWGWLVAIAVAMPWFIAIGIVSHGEFFRRAVGHNFLGKVASGQEAHGLPPGYHLLVFVLAFWPGSYFAAAVASQVWRQRTAPAVRYLLCWIIPHWLVFEAIATKLPHYVLPTYPAIAILIAGLLFRGGATWRNGPQSRWGRVLLGGYGVAWCLVGCLLVLAGPVLLWRLEHQISAQALVLAGGALPLIGLSMVLIWRLELQRALLCVLVAAGLLYVELFTFVIPNLNTIWLAPRLAALVEQEKPCPVTRVYSVSFSEPSLVFLLGGQVVLSSPVGAAGGLLTDPACAAVLLATRDRPLLLDALGAQKNRLRAHGQVQGMNYSNGRTLDISLYTLAPEAAAPASSSPSPAATGTP</sequence>
<evidence type="ECO:0000256" key="3">
    <source>
        <dbReference type="ARBA" id="ARBA00022676"/>
    </source>
</evidence>
<dbReference type="EMBL" id="JAFVMG010000005">
    <property type="protein sequence ID" value="MBO1328232.1"/>
    <property type="molecule type" value="Genomic_DNA"/>
</dbReference>
<feature type="transmembrane region" description="Helical" evidence="8">
    <location>
        <begin position="100"/>
        <end position="131"/>
    </location>
</feature>
<dbReference type="RefSeq" id="WP_207854066.1">
    <property type="nucleotide sequence ID" value="NZ_JAFVMG010000005.1"/>
</dbReference>
<evidence type="ECO:0000256" key="2">
    <source>
        <dbReference type="ARBA" id="ARBA00022475"/>
    </source>
</evidence>
<keyword evidence="5 8" id="KW-0812">Transmembrane</keyword>
<evidence type="ECO:0000256" key="5">
    <source>
        <dbReference type="ARBA" id="ARBA00022692"/>
    </source>
</evidence>
<keyword evidence="4" id="KW-0808">Transferase</keyword>
<dbReference type="Proteomes" id="UP000664399">
    <property type="component" value="Unassembled WGS sequence"/>
</dbReference>
<keyword evidence="11" id="KW-1185">Reference proteome</keyword>
<name>A0ABS3LLI2_9PROT</name>
<feature type="transmembrane region" description="Helical" evidence="8">
    <location>
        <begin position="368"/>
        <end position="389"/>
    </location>
</feature>
<dbReference type="Pfam" id="PF13231">
    <property type="entry name" value="PMT_2"/>
    <property type="match status" value="1"/>
</dbReference>
<feature type="transmembrane region" description="Helical" evidence="8">
    <location>
        <begin position="222"/>
        <end position="243"/>
    </location>
</feature>
<evidence type="ECO:0000256" key="6">
    <source>
        <dbReference type="ARBA" id="ARBA00022989"/>
    </source>
</evidence>
<evidence type="ECO:0000256" key="7">
    <source>
        <dbReference type="ARBA" id="ARBA00023136"/>
    </source>
</evidence>
<keyword evidence="3" id="KW-0328">Glycosyltransferase</keyword>
<evidence type="ECO:0000256" key="8">
    <source>
        <dbReference type="SAM" id="Phobius"/>
    </source>
</evidence>
<accession>A0ABS3LLI2</accession>
<keyword evidence="7 8" id="KW-0472">Membrane</keyword>
<dbReference type="PANTHER" id="PTHR33908">
    <property type="entry name" value="MANNOSYLTRANSFERASE YKCB-RELATED"/>
    <property type="match status" value="1"/>
</dbReference>
<feature type="transmembrane region" description="Helical" evidence="8">
    <location>
        <begin position="180"/>
        <end position="210"/>
    </location>
</feature>
<dbReference type="PANTHER" id="PTHR33908:SF3">
    <property type="entry name" value="UNDECAPRENYL PHOSPHATE-ALPHA-4-AMINO-4-DEOXY-L-ARABINOSE ARABINOSYL TRANSFERASE"/>
    <property type="match status" value="1"/>
</dbReference>
<feature type="transmembrane region" description="Helical" evidence="8">
    <location>
        <begin position="330"/>
        <end position="347"/>
    </location>
</feature>
<evidence type="ECO:0000256" key="4">
    <source>
        <dbReference type="ARBA" id="ARBA00022679"/>
    </source>
</evidence>
<keyword evidence="6 8" id="KW-1133">Transmembrane helix</keyword>
<dbReference type="InterPro" id="IPR050297">
    <property type="entry name" value="LipidA_mod_glycosyltrf_83"/>
</dbReference>
<evidence type="ECO:0000256" key="1">
    <source>
        <dbReference type="ARBA" id="ARBA00004651"/>
    </source>
</evidence>
<feature type="transmembrane region" description="Helical" evidence="8">
    <location>
        <begin position="425"/>
        <end position="445"/>
    </location>
</feature>
<keyword evidence="2" id="KW-1003">Cell membrane</keyword>
<feature type="transmembrane region" description="Helical" evidence="8">
    <location>
        <begin position="306"/>
        <end position="324"/>
    </location>
</feature>
<evidence type="ECO:0000313" key="11">
    <source>
        <dbReference type="Proteomes" id="UP000664399"/>
    </source>
</evidence>
<organism evidence="10 11">
    <name type="scientific">Acetobacter suratthaniensis</name>
    <dbReference type="NCBI Taxonomy" id="1502841"/>
    <lineage>
        <taxon>Bacteria</taxon>
        <taxon>Pseudomonadati</taxon>
        <taxon>Pseudomonadota</taxon>
        <taxon>Alphaproteobacteria</taxon>
        <taxon>Acetobacterales</taxon>
        <taxon>Acetobacteraceae</taxon>
        <taxon>Acetobacter</taxon>
    </lineage>
</organism>
<evidence type="ECO:0000313" key="10">
    <source>
        <dbReference type="EMBL" id="MBO1328232.1"/>
    </source>
</evidence>
<dbReference type="InterPro" id="IPR038731">
    <property type="entry name" value="RgtA/B/C-like"/>
</dbReference>
<proteinExistence type="predicted"/>
<feature type="transmembrane region" description="Helical" evidence="8">
    <location>
        <begin position="274"/>
        <end position="294"/>
    </location>
</feature>